<keyword evidence="10" id="KW-1185">Reference proteome</keyword>
<keyword evidence="6" id="KW-1133">Transmembrane helix</keyword>
<evidence type="ECO:0000256" key="4">
    <source>
        <dbReference type="ARBA" id="ARBA00022679"/>
    </source>
</evidence>
<dbReference type="EC" id="2.4.1.-" evidence="8"/>
<proteinExistence type="inferred from homology"/>
<dbReference type="AlphaFoldDB" id="A0A7I8X3H0"/>
<comment type="subcellular location">
    <subcellularLocation>
        <location evidence="1">Membrane</location>
        <topology evidence="1">Single-pass membrane protein</topology>
    </subcellularLocation>
</comment>
<evidence type="ECO:0000256" key="1">
    <source>
        <dbReference type="ARBA" id="ARBA00004167"/>
    </source>
</evidence>
<evidence type="ECO:0000256" key="5">
    <source>
        <dbReference type="ARBA" id="ARBA00022692"/>
    </source>
</evidence>
<evidence type="ECO:0000256" key="2">
    <source>
        <dbReference type="ARBA" id="ARBA00007647"/>
    </source>
</evidence>
<dbReference type="GO" id="GO:0016757">
    <property type="term" value="F:glycosyltransferase activity"/>
    <property type="evidence" value="ECO:0007669"/>
    <property type="project" value="UniProtKB-UniRule"/>
</dbReference>
<keyword evidence="7" id="KW-0472">Membrane</keyword>
<dbReference type="OrthoDB" id="2017643at2759"/>
<keyword evidence="4 8" id="KW-0808">Transferase</keyword>
<sequence>MKPRIHNFWRHLPTRKIAKVATIIVVLQTVYLLTMHNELMDLFSGDEDFPTMRPINHTFEDMDSVKYIQDLVNGKAEVAPVVEPEKYPEIYLGCSMEETRNVSRGWITNGRWFLYSAYEDRRANSLYPKLKTVIQVIASTFYVVDDSERWYCHIRNSDGEMLRVRAHFRLIWQRAWDARRTFYNPYLITCALPNDFTIYKGATVMLRGKKCPNGNDTFIDVNLVSKAREMERHKRYMAAKPVEIGENGRKIGKILETMARNRYDRVKLEDKQAALNEDEAKISIKQIDIAPSPLKIAVCVKGMDFFEDKTYDLTEWLLFQFKLGADSVTLYVYHLPERTLRMLNEVAREYDLRLIHLDLPGNTTLSDHQQHDYIWNNHYQKRRNELIPYNDCFYAYSHTHDYVLIVDTDEIVVPVEEENWNDMISKFIRGFRQNATSLSARNVFKFPRKGDGVGMSGRRTRASIAQDKGVTGKSFISTQTAATVFNHFALHRLHGNVARTAYFPTSAALKLHYKTDCPTDFRDECDRLKNSSIPDHSLDRWSEEVAEQAKEFIKRVD</sequence>
<evidence type="ECO:0000256" key="6">
    <source>
        <dbReference type="ARBA" id="ARBA00022989"/>
    </source>
</evidence>
<evidence type="ECO:0000313" key="9">
    <source>
        <dbReference type="EMBL" id="CAD5233390.1"/>
    </source>
</evidence>
<dbReference type="PANTHER" id="PTHR21461:SF69">
    <property type="entry name" value="GLYCOSYLTRANSFERASE FAMILY 92 PROTEIN"/>
    <property type="match status" value="1"/>
</dbReference>
<dbReference type="PANTHER" id="PTHR21461">
    <property type="entry name" value="GLYCOSYLTRANSFERASE FAMILY 92 PROTEIN"/>
    <property type="match status" value="1"/>
</dbReference>
<name>A0A7I8X3H0_BURXY</name>
<dbReference type="Proteomes" id="UP000582659">
    <property type="component" value="Unassembled WGS sequence"/>
</dbReference>
<evidence type="ECO:0000313" key="10">
    <source>
        <dbReference type="Proteomes" id="UP000659654"/>
    </source>
</evidence>
<dbReference type="EMBL" id="CAJFCV020000006">
    <property type="protein sequence ID" value="CAG9128414.1"/>
    <property type="molecule type" value="Genomic_DNA"/>
</dbReference>
<dbReference type="Proteomes" id="UP000659654">
    <property type="component" value="Unassembled WGS sequence"/>
</dbReference>
<protein>
    <recommendedName>
        <fullName evidence="8">Glycosyltransferase family 92 protein</fullName>
        <ecNumber evidence="8">2.4.1.-</ecNumber>
    </recommendedName>
</protein>
<dbReference type="GO" id="GO:0016020">
    <property type="term" value="C:membrane"/>
    <property type="evidence" value="ECO:0007669"/>
    <property type="project" value="UniProtKB-SubCell"/>
</dbReference>
<keyword evidence="3 8" id="KW-0328">Glycosyltransferase</keyword>
<dbReference type="GO" id="GO:0005737">
    <property type="term" value="C:cytoplasm"/>
    <property type="evidence" value="ECO:0007669"/>
    <property type="project" value="TreeGrafter"/>
</dbReference>
<evidence type="ECO:0000256" key="7">
    <source>
        <dbReference type="ARBA" id="ARBA00023136"/>
    </source>
</evidence>
<gene>
    <name evidence="9" type="ORF">BXYJ_LOCUS13481</name>
</gene>
<comment type="similarity">
    <text evidence="2 8">Belongs to the glycosyltransferase 92 family.</text>
</comment>
<dbReference type="Pfam" id="PF01697">
    <property type="entry name" value="Glyco_transf_92"/>
    <property type="match status" value="1"/>
</dbReference>
<dbReference type="InterPro" id="IPR008166">
    <property type="entry name" value="Glyco_transf_92"/>
</dbReference>
<keyword evidence="5" id="KW-0812">Transmembrane</keyword>
<reference evidence="9" key="1">
    <citation type="submission" date="2020-09" db="EMBL/GenBank/DDBJ databases">
        <authorList>
            <person name="Kikuchi T."/>
        </authorList>
    </citation>
    <scope>NUCLEOTIDE SEQUENCE</scope>
    <source>
        <strain evidence="9">Ka4C1</strain>
    </source>
</reference>
<evidence type="ECO:0000256" key="8">
    <source>
        <dbReference type="RuleBase" id="RU366017"/>
    </source>
</evidence>
<comment type="caution">
    <text evidence="9">The sequence shown here is derived from an EMBL/GenBank/DDBJ whole genome shotgun (WGS) entry which is preliminary data.</text>
</comment>
<dbReference type="EMBL" id="CAJFDI010000006">
    <property type="protein sequence ID" value="CAD5233390.1"/>
    <property type="molecule type" value="Genomic_DNA"/>
</dbReference>
<organism evidence="9 10">
    <name type="scientific">Bursaphelenchus xylophilus</name>
    <name type="common">Pinewood nematode worm</name>
    <name type="synonym">Aphelenchoides xylophilus</name>
    <dbReference type="NCBI Taxonomy" id="6326"/>
    <lineage>
        <taxon>Eukaryota</taxon>
        <taxon>Metazoa</taxon>
        <taxon>Ecdysozoa</taxon>
        <taxon>Nematoda</taxon>
        <taxon>Chromadorea</taxon>
        <taxon>Rhabditida</taxon>
        <taxon>Tylenchina</taxon>
        <taxon>Tylenchomorpha</taxon>
        <taxon>Aphelenchoidea</taxon>
        <taxon>Aphelenchoididae</taxon>
        <taxon>Bursaphelenchus</taxon>
    </lineage>
</organism>
<evidence type="ECO:0000256" key="3">
    <source>
        <dbReference type="ARBA" id="ARBA00022676"/>
    </source>
</evidence>
<accession>A0A7I8X3H0</accession>